<dbReference type="Gene3D" id="2.40.70.10">
    <property type="entry name" value="Acid Proteases"/>
    <property type="match status" value="1"/>
</dbReference>
<dbReference type="InterPro" id="IPR001584">
    <property type="entry name" value="Integrase_cat-core"/>
</dbReference>
<dbReference type="GO" id="GO:0015074">
    <property type="term" value="P:DNA integration"/>
    <property type="evidence" value="ECO:0007669"/>
    <property type="project" value="InterPro"/>
</dbReference>
<comment type="caution">
    <text evidence="2">The sequence shown here is derived from an EMBL/GenBank/DDBJ whole genome shotgun (WGS) entry which is preliminary data.</text>
</comment>
<dbReference type="Pfam" id="PF00078">
    <property type="entry name" value="RVT_1"/>
    <property type="match status" value="1"/>
</dbReference>
<dbReference type="InterPro" id="IPR012337">
    <property type="entry name" value="RNaseH-like_sf"/>
</dbReference>
<sequence>MSTRSSTINLFPPLDNPELTIRKRSRTDPTLLNDFEMAAEGNGDPPVPDLRTMEELCQPSFMVQNSCQFHGLPGDDANKQLDKFMHVTQSIKFDRLLRNSINTFEQMAKMFLGKYFPPSMVTKLKNEITNFRQRPDKSLFEAWERYKLSIDRCPNHNMLPVTQIDTFYNGLTLRHRDTINVAAAQQSESSSFITSSFDTKITALKAKMAEINKNLMRVLQVHQQVKAVTPSCETCGCPHSFTDCPATVGQTQNDLIRIKTETIRIGTFKTKTEIMVFLRGTTKEETSSSKELVKIPQPQVATTNEFTNFMKANDAILKNMQTNTTSLTNSKLELKNMFGQFMKMNTALSSGSGTLPGNTITSPNEQLKGITTRSGTAYQGPTIPTTSFSLPLVVERETEVTKDTVHPTNNGSTKDIQPLVVQTKSPILNSKPVVAHIIEPVVAPVNLNFNISFADALILIPNFGPTIKTLLTNKDKLSELARTPLNEHCSTVLLKKLPEKLGDPDKFLIPCDFSGMAECLALADLGASINLMPLSVWNKLSLPELSSTCMNLELADRSISRPIGVAEDVYVKVGTFNFPADFVVVDFDADPREYSQEVLGFSDVIVSSNPTPYYDLIVSTTSLTLTPFGDSDFLLEEVDEFLALEDDPTSPEVDQSYELKICEAKSDKSSIDEPPEVELKDLPPSLKYAFLNGDDKFPVIIAKDLSVEEKTAFITVLKSHKRAISWKLSDIKGIDPEFYTHKILIKEDFEPTVQHQVRFNPKIHDVIKNEVLKLLEAGLIYPISDCPWVSLVHCVAKKGGFTVVENEENELISTRLVTGWRVYIEYQKLNEATRKDHFPLPFMDQMLERIAGNEYYCFLDGFLGYFQIPINSKDQEKTTFTCPYGTFAYRRMSFGLCNAPGTFQRCMMNIFHDMIEKTMEFFMDDFSGMSSQQKNKFCKDVKHYFWDDPFLFKIYADQVIQRCVHGQEAIEILKACHYGPTGGHFGPNYTAKKVFDSGFYWPTIYRDAQDLVKTCDVCQHQGKISQSDEMPENSIQIYEIFDVWGTDFMGPVPSSRGNKYTHVVIWNPRVIISDHGTHFYNDQIANVMLKYGVTHRLATAYHLQTSGQVEVSNRGLKRILERTVGENRASWSDKLNDALWAFRTAYKTPIKCNQYKLVYGKACHLPIELEPKAYCTLKHANFNFQTADDHRKVQLNELNELRDQAYENSLIYKEKTKRFHDSKSKTVFLTSVIGSSSLTLD</sequence>
<dbReference type="GO" id="GO:0003676">
    <property type="term" value="F:nucleic acid binding"/>
    <property type="evidence" value="ECO:0007669"/>
    <property type="project" value="InterPro"/>
</dbReference>
<gene>
    <name evidence="2" type="ORF">Tci_028810</name>
</gene>
<name>A0A6L2L867_TANCI</name>
<dbReference type="CDD" id="cd01647">
    <property type="entry name" value="RT_LTR"/>
    <property type="match status" value="1"/>
</dbReference>
<dbReference type="Pfam" id="PF17921">
    <property type="entry name" value="Integrase_H2C2"/>
    <property type="match status" value="1"/>
</dbReference>
<dbReference type="PANTHER" id="PTHR24559">
    <property type="entry name" value="TRANSPOSON TY3-I GAG-POL POLYPROTEIN"/>
    <property type="match status" value="1"/>
</dbReference>
<dbReference type="InterPro" id="IPR005162">
    <property type="entry name" value="Retrotrans_gag_dom"/>
</dbReference>
<evidence type="ECO:0000313" key="2">
    <source>
        <dbReference type="EMBL" id="GEU56832.1"/>
    </source>
</evidence>
<dbReference type="InterPro" id="IPR021109">
    <property type="entry name" value="Peptidase_aspartic_dom_sf"/>
</dbReference>
<dbReference type="InterPro" id="IPR041588">
    <property type="entry name" value="Integrase_H2C2"/>
</dbReference>
<keyword evidence="2" id="KW-0695">RNA-directed DNA polymerase</keyword>
<dbReference type="PANTHER" id="PTHR24559:SF444">
    <property type="entry name" value="REVERSE TRANSCRIPTASE DOMAIN-CONTAINING PROTEIN"/>
    <property type="match status" value="1"/>
</dbReference>
<reference evidence="2" key="1">
    <citation type="journal article" date="2019" name="Sci. Rep.">
        <title>Draft genome of Tanacetum cinerariifolium, the natural source of mosquito coil.</title>
        <authorList>
            <person name="Yamashiro T."/>
            <person name="Shiraishi A."/>
            <person name="Satake H."/>
            <person name="Nakayama K."/>
        </authorList>
    </citation>
    <scope>NUCLEOTIDE SEQUENCE</scope>
</reference>
<proteinExistence type="predicted"/>
<dbReference type="InterPro" id="IPR053134">
    <property type="entry name" value="RNA-dir_DNA_polymerase"/>
</dbReference>
<dbReference type="Gene3D" id="3.10.10.10">
    <property type="entry name" value="HIV Type 1 Reverse Transcriptase, subunit A, domain 1"/>
    <property type="match status" value="1"/>
</dbReference>
<keyword evidence="2" id="KW-0808">Transferase</keyword>
<dbReference type="Gene3D" id="3.30.420.10">
    <property type="entry name" value="Ribonuclease H-like superfamily/Ribonuclease H"/>
    <property type="match status" value="1"/>
</dbReference>
<dbReference type="InterPro" id="IPR043502">
    <property type="entry name" value="DNA/RNA_pol_sf"/>
</dbReference>
<dbReference type="InterPro" id="IPR036397">
    <property type="entry name" value="RNaseH_sf"/>
</dbReference>
<dbReference type="AlphaFoldDB" id="A0A6L2L867"/>
<dbReference type="GO" id="GO:0003964">
    <property type="term" value="F:RNA-directed DNA polymerase activity"/>
    <property type="evidence" value="ECO:0007669"/>
    <property type="project" value="UniProtKB-KW"/>
</dbReference>
<evidence type="ECO:0000259" key="1">
    <source>
        <dbReference type="PROSITE" id="PS50994"/>
    </source>
</evidence>
<dbReference type="PROSITE" id="PS50994">
    <property type="entry name" value="INTEGRASE"/>
    <property type="match status" value="1"/>
</dbReference>
<dbReference type="SUPFAM" id="SSF56672">
    <property type="entry name" value="DNA/RNA polymerases"/>
    <property type="match status" value="1"/>
</dbReference>
<dbReference type="SUPFAM" id="SSF53098">
    <property type="entry name" value="Ribonuclease H-like"/>
    <property type="match status" value="1"/>
</dbReference>
<dbReference type="InterPro" id="IPR000477">
    <property type="entry name" value="RT_dom"/>
</dbReference>
<accession>A0A6L2L867</accession>
<dbReference type="Gene3D" id="1.10.340.70">
    <property type="match status" value="1"/>
</dbReference>
<dbReference type="EMBL" id="BKCJ010003730">
    <property type="protein sequence ID" value="GEU56832.1"/>
    <property type="molecule type" value="Genomic_DNA"/>
</dbReference>
<feature type="domain" description="Integrase catalytic" evidence="1">
    <location>
        <begin position="1068"/>
        <end position="1174"/>
    </location>
</feature>
<dbReference type="Pfam" id="PF03732">
    <property type="entry name" value="Retrotrans_gag"/>
    <property type="match status" value="1"/>
</dbReference>
<protein>
    <submittedName>
        <fullName evidence="2">Reverse transcriptase domain-containing protein</fullName>
    </submittedName>
</protein>
<organism evidence="2">
    <name type="scientific">Tanacetum cinerariifolium</name>
    <name type="common">Dalmatian daisy</name>
    <name type="synonym">Chrysanthemum cinerariifolium</name>
    <dbReference type="NCBI Taxonomy" id="118510"/>
    <lineage>
        <taxon>Eukaryota</taxon>
        <taxon>Viridiplantae</taxon>
        <taxon>Streptophyta</taxon>
        <taxon>Embryophyta</taxon>
        <taxon>Tracheophyta</taxon>
        <taxon>Spermatophyta</taxon>
        <taxon>Magnoliopsida</taxon>
        <taxon>eudicotyledons</taxon>
        <taxon>Gunneridae</taxon>
        <taxon>Pentapetalae</taxon>
        <taxon>asterids</taxon>
        <taxon>campanulids</taxon>
        <taxon>Asterales</taxon>
        <taxon>Asteraceae</taxon>
        <taxon>Asteroideae</taxon>
        <taxon>Anthemideae</taxon>
        <taxon>Anthemidinae</taxon>
        <taxon>Tanacetum</taxon>
    </lineage>
</organism>
<dbReference type="CDD" id="cd00303">
    <property type="entry name" value="retropepsin_like"/>
    <property type="match status" value="1"/>
</dbReference>
<keyword evidence="2" id="KW-0548">Nucleotidyltransferase</keyword>